<organism evidence="1 2">
    <name type="scientific">Halopseudomonas phragmitis</name>
    <dbReference type="NCBI Taxonomy" id="1931241"/>
    <lineage>
        <taxon>Bacteria</taxon>
        <taxon>Pseudomonadati</taxon>
        <taxon>Pseudomonadota</taxon>
        <taxon>Gammaproteobacteria</taxon>
        <taxon>Pseudomonadales</taxon>
        <taxon>Pseudomonadaceae</taxon>
        <taxon>Halopseudomonas</taxon>
    </lineage>
</organism>
<dbReference type="STRING" id="1931241.BVH74_18675"/>
<gene>
    <name evidence="1" type="ORF">BVH74_18675</name>
</gene>
<name>A0A1V0B9Q9_9GAMM</name>
<accession>A0A1V0B9Q9</accession>
<evidence type="ECO:0000313" key="2">
    <source>
        <dbReference type="Proteomes" id="UP000243488"/>
    </source>
</evidence>
<dbReference type="EMBL" id="CP020100">
    <property type="protein sequence ID" value="AQZ96652.1"/>
    <property type="molecule type" value="Genomic_DNA"/>
</dbReference>
<dbReference type="Proteomes" id="UP000243488">
    <property type="component" value="Chromosome"/>
</dbReference>
<proteinExistence type="predicted"/>
<dbReference type="KEGG" id="ppha:BVH74_18675"/>
<dbReference type="AlphaFoldDB" id="A0A1V0B9Q9"/>
<sequence length="122" mass="13125">MGMPNHTSRPVLHLLDTAIGALKLHALHLEHPTAVNKDIALDAGRDALDHLRLIDREALQLAEAYRCVSAIVKPPLSVTVAPTTTGMLTATIMDGTHALQTIQAKTPEGLAELVRTRQRVSA</sequence>
<reference evidence="1 2" key="1">
    <citation type="submission" date="2017-03" db="EMBL/GenBank/DDBJ databases">
        <title>Complete genome sequence of the novel DNRA strain Pseudomonas sp. S-6-2 isolated from Chinese polluted river sediment. Journal of Biotechnology.</title>
        <authorList>
            <person name="Li J."/>
            <person name="Xiang F."/>
            <person name="Wang L."/>
            <person name="Xi L."/>
            <person name="Liu J."/>
        </authorList>
    </citation>
    <scope>NUCLEOTIDE SEQUENCE [LARGE SCALE GENOMIC DNA]</scope>
    <source>
        <strain evidence="1 2">S-6-2</strain>
    </source>
</reference>
<protein>
    <submittedName>
        <fullName evidence="1">Uncharacterized protein</fullName>
    </submittedName>
</protein>
<evidence type="ECO:0000313" key="1">
    <source>
        <dbReference type="EMBL" id="AQZ96652.1"/>
    </source>
</evidence>
<keyword evidence="2" id="KW-1185">Reference proteome</keyword>